<feature type="domain" description="Ribosomal protein/NADH dehydrogenase" evidence="10">
    <location>
        <begin position="20"/>
        <end position="93"/>
    </location>
</feature>
<keyword evidence="9" id="KW-0472">Membrane</keyword>
<keyword evidence="8" id="KW-0496">Mitochondrion</keyword>
<evidence type="ECO:0000256" key="8">
    <source>
        <dbReference type="ARBA" id="ARBA00023128"/>
    </source>
</evidence>
<keyword evidence="5" id="KW-0679">Respiratory chain</keyword>
<evidence type="ECO:0000313" key="12">
    <source>
        <dbReference type="Proteomes" id="UP000606974"/>
    </source>
</evidence>
<keyword evidence="6" id="KW-0999">Mitochondrion inner membrane</keyword>
<evidence type="ECO:0000256" key="1">
    <source>
        <dbReference type="ARBA" id="ARBA00003195"/>
    </source>
</evidence>
<dbReference type="Gene3D" id="3.40.30.10">
    <property type="entry name" value="Glutaredoxin"/>
    <property type="match status" value="1"/>
</dbReference>
<dbReference type="InterPro" id="IPR036249">
    <property type="entry name" value="Thioredoxin-like_sf"/>
</dbReference>
<comment type="similarity">
    <text evidence="3">Belongs to the complex I NDUFA2 subunit family.</text>
</comment>
<dbReference type="SUPFAM" id="SSF52833">
    <property type="entry name" value="Thioredoxin-like"/>
    <property type="match status" value="1"/>
</dbReference>
<name>A0A8H7AU55_9EURO</name>
<evidence type="ECO:0000259" key="10">
    <source>
        <dbReference type="SMART" id="SM00916"/>
    </source>
</evidence>
<keyword evidence="7" id="KW-0249">Electron transport</keyword>
<comment type="caution">
    <text evidence="11">The sequence shown here is derived from an EMBL/GenBank/DDBJ whole genome shotgun (WGS) entry which is preliminary data.</text>
</comment>
<dbReference type="Pfam" id="PF05047">
    <property type="entry name" value="L51_S25_CI-B8"/>
    <property type="match status" value="1"/>
</dbReference>
<reference evidence="11" key="1">
    <citation type="submission" date="2020-02" db="EMBL/GenBank/DDBJ databases">
        <authorList>
            <person name="Palmer J.M."/>
        </authorList>
    </citation>
    <scope>NUCLEOTIDE SEQUENCE</scope>
    <source>
        <strain evidence="11">EPUS1.4</strain>
        <tissue evidence="11">Thallus</tissue>
    </source>
</reference>
<evidence type="ECO:0000256" key="6">
    <source>
        <dbReference type="ARBA" id="ARBA00022792"/>
    </source>
</evidence>
<evidence type="ECO:0000256" key="9">
    <source>
        <dbReference type="ARBA" id="ARBA00023136"/>
    </source>
</evidence>
<organism evidence="11 12">
    <name type="scientific">Endocarpon pusillum</name>
    <dbReference type="NCBI Taxonomy" id="364733"/>
    <lineage>
        <taxon>Eukaryota</taxon>
        <taxon>Fungi</taxon>
        <taxon>Dikarya</taxon>
        <taxon>Ascomycota</taxon>
        <taxon>Pezizomycotina</taxon>
        <taxon>Eurotiomycetes</taxon>
        <taxon>Chaetothyriomycetidae</taxon>
        <taxon>Verrucariales</taxon>
        <taxon>Verrucariaceae</taxon>
        <taxon>Endocarpon</taxon>
    </lineage>
</organism>
<accession>A0A8H7AU55</accession>
<evidence type="ECO:0000256" key="5">
    <source>
        <dbReference type="ARBA" id="ARBA00022660"/>
    </source>
</evidence>
<evidence type="ECO:0000256" key="4">
    <source>
        <dbReference type="ARBA" id="ARBA00022448"/>
    </source>
</evidence>
<evidence type="ECO:0000256" key="7">
    <source>
        <dbReference type="ARBA" id="ARBA00022982"/>
    </source>
</evidence>
<protein>
    <recommendedName>
        <fullName evidence="10">Ribosomal protein/NADH dehydrogenase domain-containing protein</fullName>
    </recommendedName>
</protein>
<dbReference type="Proteomes" id="UP000606974">
    <property type="component" value="Unassembled WGS sequence"/>
</dbReference>
<dbReference type="EMBL" id="JAACFV010000005">
    <property type="protein sequence ID" value="KAF7513589.1"/>
    <property type="molecule type" value="Genomic_DNA"/>
</dbReference>
<dbReference type="PANTHER" id="PTHR12878">
    <property type="entry name" value="NADH-UBIQUINONE OXIDOREDUCTASE B8 SUBUNIT"/>
    <property type="match status" value="1"/>
</dbReference>
<dbReference type="AlphaFoldDB" id="A0A8H7AU55"/>
<evidence type="ECO:0000256" key="2">
    <source>
        <dbReference type="ARBA" id="ARBA00004443"/>
    </source>
</evidence>
<comment type="subcellular location">
    <subcellularLocation>
        <location evidence="2">Mitochondrion inner membrane</location>
        <topology evidence="2">Peripheral membrane protein</topology>
        <orientation evidence="2">Matrix side</orientation>
    </subcellularLocation>
</comment>
<sequence>MAAKYAFTSGLREVRFHLCHSSPASDAARSFLKRAYPTMKKHNPHIPILIREATDTEPKIWTRYGRGKERSESLSGLSDKEIEDRVTSLVKTELS</sequence>
<dbReference type="OrthoDB" id="10250268at2759"/>
<evidence type="ECO:0000256" key="3">
    <source>
        <dbReference type="ARBA" id="ARBA00008939"/>
    </source>
</evidence>
<keyword evidence="12" id="KW-1185">Reference proteome</keyword>
<keyword evidence="4" id="KW-0813">Transport</keyword>
<dbReference type="PIRSF" id="PIRSF005822">
    <property type="entry name" value="NDUA2"/>
    <property type="match status" value="1"/>
</dbReference>
<dbReference type="InterPro" id="IPR007741">
    <property type="entry name" value="Ribosomal_mL43/mS25/NADH_DH"/>
</dbReference>
<comment type="function">
    <text evidence="1">Accessory subunit of the mitochondrial membrane respiratory chain NADH dehydrogenase (Complex I), that is believed not to be involved in catalysis. Complex I functions in the transfer of electrons from NADH to the respiratory chain. The immediate electron acceptor for the enzyme is believed to be ubiquinone.</text>
</comment>
<proteinExistence type="inferred from homology"/>
<dbReference type="InterPro" id="IPR016464">
    <property type="entry name" value="NADH_Ub_cplx-1_asu_su-2"/>
</dbReference>
<gene>
    <name evidence="11" type="ORF">GJ744_008883</name>
</gene>
<evidence type="ECO:0000313" key="11">
    <source>
        <dbReference type="EMBL" id="KAF7513589.1"/>
    </source>
</evidence>
<dbReference type="PANTHER" id="PTHR12878:SF0">
    <property type="entry name" value="NADH DEHYDROGENASE [UBIQUINONE] 1 ALPHA SUBCOMPLEX SUBUNIT 2"/>
    <property type="match status" value="1"/>
</dbReference>
<dbReference type="GO" id="GO:0005743">
    <property type="term" value="C:mitochondrial inner membrane"/>
    <property type="evidence" value="ECO:0007669"/>
    <property type="project" value="UniProtKB-SubCell"/>
</dbReference>
<dbReference type="SMART" id="SM00916">
    <property type="entry name" value="L51_S25_CI-B8"/>
    <property type="match status" value="1"/>
</dbReference>